<evidence type="ECO:0000313" key="6">
    <source>
        <dbReference type="EMBL" id="EAU82775.2"/>
    </source>
</evidence>
<dbReference type="GO" id="GO:0005737">
    <property type="term" value="C:cytoplasm"/>
    <property type="evidence" value="ECO:0007669"/>
    <property type="project" value="TreeGrafter"/>
</dbReference>
<keyword evidence="7" id="KW-1185">Reference proteome</keyword>
<dbReference type="Proteomes" id="UP000001861">
    <property type="component" value="Unassembled WGS sequence"/>
</dbReference>
<dbReference type="STRING" id="240176.A8P5V5"/>
<reference evidence="6 7" key="1">
    <citation type="journal article" date="2010" name="Proc. Natl. Acad. Sci. U.S.A.">
        <title>Insights into evolution of multicellular fungi from the assembled chromosomes of the mushroom Coprinopsis cinerea (Coprinus cinereus).</title>
        <authorList>
            <person name="Stajich J.E."/>
            <person name="Wilke S.K."/>
            <person name="Ahren D."/>
            <person name="Au C.H."/>
            <person name="Birren B.W."/>
            <person name="Borodovsky M."/>
            <person name="Burns C."/>
            <person name="Canback B."/>
            <person name="Casselton L.A."/>
            <person name="Cheng C.K."/>
            <person name="Deng J."/>
            <person name="Dietrich F.S."/>
            <person name="Fargo D.C."/>
            <person name="Farman M.L."/>
            <person name="Gathman A.C."/>
            <person name="Goldberg J."/>
            <person name="Guigo R."/>
            <person name="Hoegger P.J."/>
            <person name="Hooker J.B."/>
            <person name="Huggins A."/>
            <person name="James T.Y."/>
            <person name="Kamada T."/>
            <person name="Kilaru S."/>
            <person name="Kodira C."/>
            <person name="Kues U."/>
            <person name="Kupfer D."/>
            <person name="Kwan H.S."/>
            <person name="Lomsadze A."/>
            <person name="Li W."/>
            <person name="Lilly W.W."/>
            <person name="Ma L.J."/>
            <person name="Mackey A.J."/>
            <person name="Manning G."/>
            <person name="Martin F."/>
            <person name="Muraguchi H."/>
            <person name="Natvig D.O."/>
            <person name="Palmerini H."/>
            <person name="Ramesh M.A."/>
            <person name="Rehmeyer C.J."/>
            <person name="Roe B.A."/>
            <person name="Shenoy N."/>
            <person name="Stanke M."/>
            <person name="Ter-Hovhannisyan V."/>
            <person name="Tunlid A."/>
            <person name="Velagapudi R."/>
            <person name="Vision T.J."/>
            <person name="Zeng Q."/>
            <person name="Zolan M.E."/>
            <person name="Pukkila P.J."/>
        </authorList>
    </citation>
    <scope>NUCLEOTIDE SEQUENCE [LARGE SCALE GENOMIC DNA]</scope>
    <source>
        <strain evidence="7">Okayama-7 / 130 / ATCC MYA-4618 / FGSC 9003</strain>
    </source>
</reference>
<sequence length="401" mass="43841">MTVIVVVGGAKLTQLELAGIALLCSVVRGLAAQLHPTKHKLILITPRPQYINLLGSLRVMVDPNASLNTVFLPFEKLFGHFPGELKVASVKSVEVARGPYSPPAKDAHFADLQNTPPVHAGAGGTLLLSTGEIVRYDILVLATGSVYEGLVNFPLDPKEYHDHIEKWRKKISDAQNIVIAGGGPVGIELAGELMDVYPSKKVTIVQGDRLVLNDVYPDRFRKGLLNRLRKRGVEVILNDAIRGNPPVDASVKTREGRELACDLLITCRGGGANTPYLKFLRPSPLSERGYVKVHPTFEVLYHPGIFALGDIVDWPEVKQMTKINYGHNSIVIENVLSMVRGETMTRMYKGTTDIMAISIGRNGGASYLGLLWGIVLGDFLTKTLKSKTLLQEKVRDILGLS</sequence>
<dbReference type="eggNOG" id="KOG2495">
    <property type="taxonomic scope" value="Eukaryota"/>
</dbReference>
<dbReference type="GO" id="GO:0050660">
    <property type="term" value="F:flavin adenine dinucleotide binding"/>
    <property type="evidence" value="ECO:0007669"/>
    <property type="project" value="TreeGrafter"/>
</dbReference>
<dbReference type="GO" id="GO:0004174">
    <property type="term" value="F:electron-transferring-flavoprotein dehydrogenase activity"/>
    <property type="evidence" value="ECO:0007669"/>
    <property type="project" value="TreeGrafter"/>
</dbReference>
<proteinExistence type="inferred from homology"/>
<dbReference type="InParanoid" id="A8P5V5"/>
<dbReference type="Pfam" id="PF07992">
    <property type="entry name" value="Pyr_redox_2"/>
    <property type="match status" value="1"/>
</dbReference>
<keyword evidence="4" id="KW-0560">Oxidoreductase</keyword>
<dbReference type="VEuPathDB" id="FungiDB:CC1G_10894"/>
<dbReference type="GeneID" id="6015631"/>
<dbReference type="PRINTS" id="PR00469">
    <property type="entry name" value="PNDRDTASEII"/>
</dbReference>
<dbReference type="OrthoDB" id="202203at2759"/>
<evidence type="ECO:0000259" key="5">
    <source>
        <dbReference type="Pfam" id="PF07992"/>
    </source>
</evidence>
<dbReference type="InterPro" id="IPR023753">
    <property type="entry name" value="FAD/NAD-binding_dom"/>
</dbReference>
<keyword evidence="3" id="KW-0274">FAD</keyword>
<dbReference type="InterPro" id="IPR036188">
    <property type="entry name" value="FAD/NAD-bd_sf"/>
</dbReference>
<dbReference type="EMBL" id="AACS02000011">
    <property type="protein sequence ID" value="EAU82775.2"/>
    <property type="molecule type" value="Genomic_DNA"/>
</dbReference>
<comment type="similarity">
    <text evidence="1">Belongs to the FAD-dependent oxidoreductase family.</text>
</comment>
<evidence type="ECO:0000313" key="7">
    <source>
        <dbReference type="Proteomes" id="UP000001861"/>
    </source>
</evidence>
<evidence type="ECO:0000256" key="1">
    <source>
        <dbReference type="ARBA" id="ARBA00006442"/>
    </source>
</evidence>
<dbReference type="AlphaFoldDB" id="A8P5V5"/>
<dbReference type="Gene3D" id="3.50.50.100">
    <property type="match status" value="1"/>
</dbReference>
<organism evidence="6 7">
    <name type="scientific">Coprinopsis cinerea (strain Okayama-7 / 130 / ATCC MYA-4618 / FGSC 9003)</name>
    <name type="common">Inky cap fungus</name>
    <name type="synonym">Hormographiella aspergillata</name>
    <dbReference type="NCBI Taxonomy" id="240176"/>
    <lineage>
        <taxon>Eukaryota</taxon>
        <taxon>Fungi</taxon>
        <taxon>Dikarya</taxon>
        <taxon>Basidiomycota</taxon>
        <taxon>Agaricomycotina</taxon>
        <taxon>Agaricomycetes</taxon>
        <taxon>Agaricomycetidae</taxon>
        <taxon>Agaricales</taxon>
        <taxon>Agaricineae</taxon>
        <taxon>Psathyrellaceae</taxon>
        <taxon>Coprinopsis</taxon>
    </lineage>
</organism>
<evidence type="ECO:0000256" key="4">
    <source>
        <dbReference type="ARBA" id="ARBA00023002"/>
    </source>
</evidence>
<name>A8P5V5_COPC7</name>
<gene>
    <name evidence="6" type="ORF">CC1G_10894</name>
</gene>
<dbReference type="PANTHER" id="PTHR43735">
    <property type="entry name" value="APOPTOSIS-INDUCING FACTOR 1"/>
    <property type="match status" value="1"/>
</dbReference>
<comment type="caution">
    <text evidence="6">The sequence shown here is derived from an EMBL/GenBank/DDBJ whole genome shotgun (WGS) entry which is preliminary data.</text>
</comment>
<dbReference type="KEGG" id="cci:CC1G_10894"/>
<accession>A8P5V5</accession>
<dbReference type="SUPFAM" id="SSF51905">
    <property type="entry name" value="FAD/NAD(P)-binding domain"/>
    <property type="match status" value="1"/>
</dbReference>
<dbReference type="PRINTS" id="PR00368">
    <property type="entry name" value="FADPNR"/>
</dbReference>
<evidence type="ECO:0000256" key="3">
    <source>
        <dbReference type="ARBA" id="ARBA00022827"/>
    </source>
</evidence>
<dbReference type="PANTHER" id="PTHR43735:SF3">
    <property type="entry name" value="FERROPTOSIS SUPPRESSOR PROTEIN 1"/>
    <property type="match status" value="1"/>
</dbReference>
<evidence type="ECO:0000256" key="2">
    <source>
        <dbReference type="ARBA" id="ARBA00022630"/>
    </source>
</evidence>
<dbReference type="HOGENOM" id="CLU_019845_2_0_1"/>
<protein>
    <recommendedName>
        <fullName evidence="5">FAD/NAD(P)-binding domain-containing protein</fullName>
    </recommendedName>
</protein>
<keyword evidence="2" id="KW-0285">Flavoprotein</keyword>
<feature type="domain" description="FAD/NAD(P)-binding" evidence="5">
    <location>
        <begin position="129"/>
        <end position="316"/>
    </location>
</feature>
<dbReference type="OMA" id="SFYWNIA"/>
<dbReference type="RefSeq" id="XP_001839031.2">
    <property type="nucleotide sequence ID" value="XM_001838979.2"/>
</dbReference>